<keyword evidence="4" id="KW-1185">Reference proteome</keyword>
<organism evidence="3 4">
    <name type="scientific">Porphyra umbilicalis</name>
    <name type="common">Purple laver</name>
    <name type="synonym">Red alga</name>
    <dbReference type="NCBI Taxonomy" id="2786"/>
    <lineage>
        <taxon>Eukaryota</taxon>
        <taxon>Rhodophyta</taxon>
        <taxon>Bangiophyceae</taxon>
        <taxon>Bangiales</taxon>
        <taxon>Bangiaceae</taxon>
        <taxon>Porphyra</taxon>
    </lineage>
</organism>
<dbReference type="GO" id="GO:0016491">
    <property type="term" value="F:oxidoreductase activity"/>
    <property type="evidence" value="ECO:0007669"/>
    <property type="project" value="InterPro"/>
</dbReference>
<dbReference type="SUPFAM" id="SSF51905">
    <property type="entry name" value="FAD/NAD(P)-binding domain"/>
    <property type="match status" value="1"/>
</dbReference>
<proteinExistence type="predicted"/>
<evidence type="ECO:0000313" key="4">
    <source>
        <dbReference type="Proteomes" id="UP000218209"/>
    </source>
</evidence>
<feature type="region of interest" description="Disordered" evidence="1">
    <location>
        <begin position="536"/>
        <end position="558"/>
    </location>
</feature>
<dbReference type="Gene3D" id="3.50.50.60">
    <property type="entry name" value="FAD/NAD(P)-binding domain"/>
    <property type="match status" value="1"/>
</dbReference>
<feature type="domain" description="Amine oxidase" evidence="2">
    <location>
        <begin position="87"/>
        <end position="331"/>
    </location>
</feature>
<dbReference type="Pfam" id="PF01593">
    <property type="entry name" value="Amino_oxidase"/>
    <property type="match status" value="1"/>
</dbReference>
<gene>
    <name evidence="3" type="ORF">BU14_0229s0025</name>
</gene>
<feature type="compositionally biased region" description="Polar residues" evidence="1">
    <location>
        <begin position="543"/>
        <end position="554"/>
    </location>
</feature>
<evidence type="ECO:0000256" key="1">
    <source>
        <dbReference type="SAM" id="MobiDB-lite"/>
    </source>
</evidence>
<evidence type="ECO:0000313" key="3">
    <source>
        <dbReference type="EMBL" id="OSX75637.1"/>
    </source>
</evidence>
<name>A0A1X6P457_PORUM</name>
<dbReference type="EMBL" id="KV918897">
    <property type="protein sequence ID" value="OSX75637.1"/>
    <property type="molecule type" value="Genomic_DNA"/>
</dbReference>
<accession>A0A1X6P457</accession>
<dbReference type="AlphaFoldDB" id="A0A1X6P457"/>
<dbReference type="InterPro" id="IPR036188">
    <property type="entry name" value="FAD/NAD-bd_sf"/>
</dbReference>
<sequence length="574" mass="59394">MASSLGSTAYTRWLSFLDSANVAFEVGFRSFVDRRGFPGRLGEIPDLLRMCFALGGNPLAPMNGWLASVFRGVDAAGGAAPDGSGVVTEERLLAMASFQNLYVGLSPYKSPATFALLSSLEAKQGVYYPVGGMVRVAEALATIAERAGVTLRPSTRVAAVVPSGDGKTAIGVQLADGTFLPADVVVSNVDLPTAEATILPARGSVTPNNDPADPLVAAAPPLPSRGVKAGRRYSSGVVSLLFATDRVWGQLSHHTIFAVTSSAADRRGAWAGLFEPGLHLPAPCNFYVHSPARTDASAAPPGGDAIMVLVPVGHLADAGEAGADPSPEELRALEARARDAVVARFEAAGLTGFADSIVAERAFTPAMWRARYGLARGAAFGLAHDARQLSLFRQAPRDGALGNVYHVGASARPGNGVPLVLIGAEHVAATVVEDTPGLSGGGVAAAVGGGHETWGIRRGAVVVTGRVVGWRTVGGGGGGPCVHTCARAWCCDGGSLVELGAARGRRLYELRRDVGWCTLSHSYLAFSLPRPRFSVGGARSETRPTGASHASTRQAPPACIPSRIRHHSAARTAR</sequence>
<dbReference type="PANTHER" id="PTHR43734:SF1">
    <property type="entry name" value="PHYTOENE DESATURASE"/>
    <property type="match status" value="1"/>
</dbReference>
<evidence type="ECO:0000259" key="2">
    <source>
        <dbReference type="Pfam" id="PF01593"/>
    </source>
</evidence>
<dbReference type="Proteomes" id="UP000218209">
    <property type="component" value="Unassembled WGS sequence"/>
</dbReference>
<dbReference type="InterPro" id="IPR002937">
    <property type="entry name" value="Amino_oxidase"/>
</dbReference>
<dbReference type="OrthoDB" id="7777654at2759"/>
<reference evidence="3 4" key="1">
    <citation type="submission" date="2017-03" db="EMBL/GenBank/DDBJ databases">
        <title>WGS assembly of Porphyra umbilicalis.</title>
        <authorList>
            <person name="Brawley S.H."/>
            <person name="Blouin N.A."/>
            <person name="Ficko-Blean E."/>
            <person name="Wheeler G.L."/>
            <person name="Lohr M."/>
            <person name="Goodson H.V."/>
            <person name="Jenkins J.W."/>
            <person name="Blaby-Haas C.E."/>
            <person name="Helliwell K.E."/>
            <person name="Chan C."/>
            <person name="Marriage T."/>
            <person name="Bhattacharya D."/>
            <person name="Klein A.S."/>
            <person name="Badis Y."/>
            <person name="Brodie J."/>
            <person name="Cao Y."/>
            <person name="Collen J."/>
            <person name="Dittami S.M."/>
            <person name="Gachon C.M."/>
            <person name="Green B.R."/>
            <person name="Karpowicz S."/>
            <person name="Kim J.W."/>
            <person name="Kudahl U."/>
            <person name="Lin S."/>
            <person name="Michel G."/>
            <person name="Mittag M."/>
            <person name="Olson B.J."/>
            <person name="Pangilinan J."/>
            <person name="Peng Y."/>
            <person name="Qiu H."/>
            <person name="Shu S."/>
            <person name="Singer J.T."/>
            <person name="Smith A.G."/>
            <person name="Sprecher B.N."/>
            <person name="Wagner V."/>
            <person name="Wang W."/>
            <person name="Wang Z.-Y."/>
            <person name="Yan J."/>
            <person name="Yarish C."/>
            <person name="Zoeuner-Riek S."/>
            <person name="Zhuang Y."/>
            <person name="Zou Y."/>
            <person name="Lindquist E.A."/>
            <person name="Grimwood J."/>
            <person name="Barry K."/>
            <person name="Rokhsar D.S."/>
            <person name="Schmutz J."/>
            <person name="Stiller J.W."/>
            <person name="Grossman A.R."/>
            <person name="Prochnik S.E."/>
        </authorList>
    </citation>
    <scope>NUCLEOTIDE SEQUENCE [LARGE SCALE GENOMIC DNA]</scope>
    <source>
        <strain evidence="3">4086291</strain>
    </source>
</reference>
<protein>
    <recommendedName>
        <fullName evidence="2">Amine oxidase domain-containing protein</fullName>
    </recommendedName>
</protein>
<dbReference type="PANTHER" id="PTHR43734">
    <property type="entry name" value="PHYTOENE DESATURASE"/>
    <property type="match status" value="1"/>
</dbReference>